<feature type="domain" description="Gp5/Type VI secretion system Vgr protein OB-fold" evidence="4">
    <location>
        <begin position="379"/>
        <end position="447"/>
    </location>
</feature>
<evidence type="ECO:0000259" key="4">
    <source>
        <dbReference type="Pfam" id="PF04717"/>
    </source>
</evidence>
<dbReference type="SUPFAM" id="SSF69349">
    <property type="entry name" value="Phage fibre proteins"/>
    <property type="match status" value="1"/>
</dbReference>
<dbReference type="SUPFAM" id="SSF69279">
    <property type="entry name" value="Phage tail proteins"/>
    <property type="match status" value="1"/>
</dbReference>
<evidence type="ECO:0000313" key="7">
    <source>
        <dbReference type="Proteomes" id="UP000838748"/>
    </source>
</evidence>
<organism evidence="6 7">
    <name type="scientific">Vibrio marisflavi CECT 7928</name>
    <dbReference type="NCBI Taxonomy" id="634439"/>
    <lineage>
        <taxon>Bacteria</taxon>
        <taxon>Pseudomonadati</taxon>
        <taxon>Pseudomonadota</taxon>
        <taxon>Gammaproteobacteria</taxon>
        <taxon>Vibrionales</taxon>
        <taxon>Vibrionaceae</taxon>
        <taxon>Vibrio</taxon>
    </lineage>
</organism>
<keyword evidence="7" id="KW-1185">Reference proteome</keyword>
<dbReference type="InterPro" id="IPR006531">
    <property type="entry name" value="Gp5/Vgr_OB"/>
</dbReference>
<protein>
    <submittedName>
        <fullName evidence="6">Actin cross-linking toxin VgrG1</fullName>
        <ecNumber evidence="6">6.3.2.-</ecNumber>
    </submittedName>
</protein>
<dbReference type="EMBL" id="CAKLDM010000002">
    <property type="protein sequence ID" value="CAH0539723.1"/>
    <property type="molecule type" value="Genomic_DNA"/>
</dbReference>
<dbReference type="NCBIfam" id="TIGR03361">
    <property type="entry name" value="VI_Rhs_Vgr"/>
    <property type="match status" value="1"/>
</dbReference>
<dbReference type="Pfam" id="PF05954">
    <property type="entry name" value="Phage_GPD"/>
    <property type="match status" value="1"/>
</dbReference>
<dbReference type="Gene3D" id="4.10.220.110">
    <property type="match status" value="1"/>
</dbReference>
<keyword evidence="3" id="KW-0964">Secreted</keyword>
<sequence>MSDQFSASASSISAKDYKSKEHRVTDFSVTEELSKPFKIVLTLVSSSFEISSQIGQKLTVNRYDNESGSLKLTRSYNGIITNIRQVGLDESLQYTSYEVTMRPWFWLLKHTHSFRVYQTQSTKDIVSDIFSSTGFSGSFKVNSLPSTKREYCLQYNESDYDFVSRLLSEEGIHYYFEHSDGDHTLVLQDAQNPFSKSDISKFDMTETRTGSNPIIEKWMPTSDFHGVSIELSAYDYSQTKLVSSKASKSSNSVGNNSKLASVHYPTLGIVGDTSDLASNLVKRRIAQIEQCYSQVAATSENDYFFVGTTFSLNSHLDKSQLGDFLVVKMHTQYNADNTCSSEVELISTSTPHYPEVLPKQKVHGLQSALVAGSTAGDINQDEQGRVRIQFHWDTEASGDKTSCYVRVAQMMAGSGYGAQFIPRAGHEVLVAFIDGDPDQPIITGSVYNSKSAPPYAEANATKTGLSTKLDGLANELYFDDKKDNELIYLHATKDLTQEIENNHTDTIKGEYSQTVTKQMAISTEDNYSLTSSKDITEKAKNITIEADSSIELKVGSSKISMSSSAVSIEATSITVKASNALSLQGTTVESKATSSNKISGATTALEAQTSNSVKGLSVAIKADTTLSAEGSLSAEFKSGLKGTFDGGVLGELKGAIVKVN</sequence>
<comment type="subcellular location">
    <subcellularLocation>
        <location evidence="1">Secreted</location>
    </subcellularLocation>
</comment>
<dbReference type="Proteomes" id="UP000838748">
    <property type="component" value="Unassembled WGS sequence"/>
</dbReference>
<evidence type="ECO:0000256" key="2">
    <source>
        <dbReference type="ARBA" id="ARBA00005558"/>
    </source>
</evidence>
<feature type="domain" description="Gp5/Type VI secretion system Vgr C-terminal trimerisation" evidence="5">
    <location>
        <begin position="467"/>
        <end position="553"/>
    </location>
</feature>
<dbReference type="NCBIfam" id="TIGR01646">
    <property type="entry name" value="vgr_GE"/>
    <property type="match status" value="1"/>
</dbReference>
<dbReference type="Pfam" id="PF04717">
    <property type="entry name" value="Phage_base_V"/>
    <property type="match status" value="1"/>
</dbReference>
<accession>A0ABM9A4X4</accession>
<dbReference type="SUPFAM" id="SSF69255">
    <property type="entry name" value="gp5 N-terminal domain-like"/>
    <property type="match status" value="1"/>
</dbReference>
<dbReference type="InterPro" id="IPR050708">
    <property type="entry name" value="T6SS_VgrG/RHS"/>
</dbReference>
<dbReference type="Gene3D" id="3.55.50.10">
    <property type="entry name" value="Baseplate protein-like domains"/>
    <property type="match status" value="1"/>
</dbReference>
<dbReference type="Gene3D" id="2.40.50.230">
    <property type="entry name" value="Gp5 N-terminal domain"/>
    <property type="match status" value="1"/>
</dbReference>
<gene>
    <name evidence="6" type="primary">vgrG1_3</name>
    <name evidence="6" type="ORF">VMF7928_02400</name>
</gene>
<dbReference type="GO" id="GO:0016874">
    <property type="term" value="F:ligase activity"/>
    <property type="evidence" value="ECO:0007669"/>
    <property type="project" value="UniProtKB-KW"/>
</dbReference>
<dbReference type="InterPro" id="IPR006533">
    <property type="entry name" value="T6SS_Vgr_RhsGE"/>
</dbReference>
<dbReference type="PANTHER" id="PTHR32305">
    <property type="match status" value="1"/>
</dbReference>
<name>A0ABM9A4X4_9VIBR</name>
<dbReference type="Gene3D" id="2.30.110.50">
    <property type="match status" value="1"/>
</dbReference>
<evidence type="ECO:0000313" key="6">
    <source>
        <dbReference type="EMBL" id="CAH0539723.1"/>
    </source>
</evidence>
<dbReference type="RefSeq" id="WP_237361757.1">
    <property type="nucleotide sequence ID" value="NZ_CAKLDM010000002.1"/>
</dbReference>
<dbReference type="InterPro" id="IPR037026">
    <property type="entry name" value="Vgr_OB-fold_dom_sf"/>
</dbReference>
<dbReference type="Pfam" id="PF22178">
    <property type="entry name" value="Gp5_trimer_C"/>
    <property type="match status" value="1"/>
</dbReference>
<comment type="caution">
    <text evidence="6">The sequence shown here is derived from an EMBL/GenBank/DDBJ whole genome shotgun (WGS) entry which is preliminary data.</text>
</comment>
<evidence type="ECO:0000256" key="1">
    <source>
        <dbReference type="ARBA" id="ARBA00004613"/>
    </source>
</evidence>
<dbReference type="InterPro" id="IPR017847">
    <property type="entry name" value="T6SS_RhsGE_Vgr_subset"/>
</dbReference>
<keyword evidence="6" id="KW-0436">Ligase</keyword>
<comment type="similarity">
    <text evidence="2">Belongs to the VgrG protein family.</text>
</comment>
<dbReference type="PANTHER" id="PTHR32305:SF15">
    <property type="entry name" value="PROTEIN RHSA-RELATED"/>
    <property type="match status" value="1"/>
</dbReference>
<evidence type="ECO:0000256" key="3">
    <source>
        <dbReference type="ARBA" id="ARBA00022525"/>
    </source>
</evidence>
<proteinExistence type="inferred from homology"/>
<evidence type="ECO:0000259" key="5">
    <source>
        <dbReference type="Pfam" id="PF22178"/>
    </source>
</evidence>
<dbReference type="InterPro" id="IPR054030">
    <property type="entry name" value="Gp5_Vgr_C"/>
</dbReference>
<dbReference type="EC" id="6.3.2.-" evidence="6"/>
<reference evidence="6" key="1">
    <citation type="submission" date="2021-11" db="EMBL/GenBank/DDBJ databases">
        <authorList>
            <person name="Rodrigo-Torres L."/>
            <person name="Arahal R. D."/>
            <person name="Lucena T."/>
        </authorList>
    </citation>
    <scope>NUCLEOTIDE SEQUENCE</scope>
    <source>
        <strain evidence="6">CECT 7928</strain>
    </source>
</reference>